<evidence type="ECO:0000256" key="1">
    <source>
        <dbReference type="ARBA" id="ARBA00004651"/>
    </source>
</evidence>
<name>A0A9D1Q510_9GAMM</name>
<dbReference type="InterPro" id="IPR001734">
    <property type="entry name" value="Na/solute_symporter"/>
</dbReference>
<feature type="transmembrane region" description="Helical" evidence="10">
    <location>
        <begin position="430"/>
        <end position="448"/>
    </location>
</feature>
<feature type="transmembrane region" description="Helical" evidence="10">
    <location>
        <begin position="294"/>
        <end position="317"/>
    </location>
</feature>
<feature type="transmembrane region" description="Helical" evidence="10">
    <location>
        <begin position="102"/>
        <end position="125"/>
    </location>
</feature>
<dbReference type="GO" id="GO:0015123">
    <property type="term" value="F:acetate transmembrane transporter activity"/>
    <property type="evidence" value="ECO:0007669"/>
    <property type="project" value="TreeGrafter"/>
</dbReference>
<keyword evidence="5 10" id="KW-0812">Transmembrane</keyword>
<evidence type="ECO:0000256" key="6">
    <source>
        <dbReference type="ARBA" id="ARBA00022847"/>
    </source>
</evidence>
<dbReference type="PROSITE" id="PS50283">
    <property type="entry name" value="NA_SOLUT_SYMP_3"/>
    <property type="match status" value="1"/>
</dbReference>
<evidence type="ECO:0000256" key="8">
    <source>
        <dbReference type="ARBA" id="ARBA00023136"/>
    </source>
</evidence>
<evidence type="ECO:0000256" key="9">
    <source>
        <dbReference type="RuleBase" id="RU362091"/>
    </source>
</evidence>
<comment type="caution">
    <text evidence="11">The sequence shown here is derived from an EMBL/GenBank/DDBJ whole genome shotgun (WGS) entry which is preliminary data.</text>
</comment>
<evidence type="ECO:0000313" key="11">
    <source>
        <dbReference type="EMBL" id="HIW06209.1"/>
    </source>
</evidence>
<feature type="transmembrane region" description="Helical" evidence="10">
    <location>
        <begin position="24"/>
        <end position="45"/>
    </location>
</feature>
<comment type="subcellular location">
    <subcellularLocation>
        <location evidence="1">Cell membrane</location>
        <topology evidence="1">Multi-pass membrane protein</topology>
    </subcellularLocation>
</comment>
<protein>
    <submittedName>
        <fullName evidence="11">Cation acetate symporter</fullName>
    </submittedName>
</protein>
<keyword evidence="7 10" id="KW-1133">Transmembrane helix</keyword>
<keyword evidence="3" id="KW-0813">Transport</keyword>
<dbReference type="EMBL" id="DXHP01000061">
    <property type="protein sequence ID" value="HIW06209.1"/>
    <property type="molecule type" value="Genomic_DNA"/>
</dbReference>
<dbReference type="CDD" id="cd11480">
    <property type="entry name" value="SLC5sbd_u4"/>
    <property type="match status" value="1"/>
</dbReference>
<keyword evidence="4" id="KW-1003">Cell membrane</keyword>
<keyword evidence="8 10" id="KW-0472">Membrane</keyword>
<feature type="transmembrane region" description="Helical" evidence="10">
    <location>
        <begin position="240"/>
        <end position="269"/>
    </location>
</feature>
<feature type="transmembrane region" description="Helical" evidence="10">
    <location>
        <begin position="131"/>
        <end position="149"/>
    </location>
</feature>
<feature type="transmembrane region" description="Helical" evidence="10">
    <location>
        <begin position="203"/>
        <end position="228"/>
    </location>
</feature>
<accession>A0A9D1Q510</accession>
<reference evidence="11" key="1">
    <citation type="journal article" date="2021" name="PeerJ">
        <title>Extensive microbial diversity within the chicken gut microbiome revealed by metagenomics and culture.</title>
        <authorList>
            <person name="Gilroy R."/>
            <person name="Ravi A."/>
            <person name="Getino M."/>
            <person name="Pursley I."/>
            <person name="Horton D.L."/>
            <person name="Alikhan N.F."/>
            <person name="Baker D."/>
            <person name="Gharbi K."/>
            <person name="Hall N."/>
            <person name="Watson M."/>
            <person name="Adriaenssens E.M."/>
            <person name="Foster-Nyarko E."/>
            <person name="Jarju S."/>
            <person name="Secka A."/>
            <person name="Antonio M."/>
            <person name="Oren A."/>
            <person name="Chaudhuri R.R."/>
            <person name="La Ragione R."/>
            <person name="Hildebrand F."/>
            <person name="Pallen M.J."/>
        </authorList>
    </citation>
    <scope>NUCLEOTIDE SEQUENCE</scope>
    <source>
        <strain evidence="11">CHK160-9182</strain>
    </source>
</reference>
<keyword evidence="6" id="KW-0769">Symport</keyword>
<sequence length="456" mass="49434">MSQIEKNTAQYFLAGRSIGATQNALALAGDYLSAAAFLGSIAMYFSQGMDSLFYAVATLIGWTLLLILFSDKLRRTEAFTFSDVINRGFNSRRLKALSASTSVLISIFYLLVQLMGAGTLLSLLFDIDYTLSLLCIGGLTGILVLLGGMKATTMVQSIKALLLFIFAGIMTFLVLKSFHFSFAELFVRVASLSSFKALMPSPAISSGIEQISLILGLVLGLLGLPHILMRFFTVKDEKTALYSAAGTTFLIALFFMLNLIIGFGAFVLLNGEVLEGGNNMALLHLAKLLGGSSFQWILAILVFITVLAVIAGLVMAASASITHDLIPIILPKQQSNVAIARVSVVIVFFAGVGLAYLFKGVNLAFLFGIAFAWVASAHFPVMFCRFYLKGFNEQGAFYSLLVGALGSLLFIISSNTVWVNILGFSELHPYRSPTLFVLPLSFLILWLMRDRKVGKA</sequence>
<dbReference type="AlphaFoldDB" id="A0A9D1Q510"/>
<evidence type="ECO:0000313" key="12">
    <source>
        <dbReference type="Proteomes" id="UP000823934"/>
    </source>
</evidence>
<feature type="transmembrane region" description="Helical" evidence="10">
    <location>
        <begin position="364"/>
        <end position="388"/>
    </location>
</feature>
<dbReference type="Gene3D" id="1.20.1730.10">
    <property type="entry name" value="Sodium/glucose cotransporter"/>
    <property type="match status" value="1"/>
</dbReference>
<evidence type="ECO:0000256" key="2">
    <source>
        <dbReference type="ARBA" id="ARBA00006434"/>
    </source>
</evidence>
<dbReference type="GO" id="GO:0005886">
    <property type="term" value="C:plasma membrane"/>
    <property type="evidence" value="ECO:0007669"/>
    <property type="project" value="UniProtKB-SubCell"/>
</dbReference>
<dbReference type="PANTHER" id="PTHR48086">
    <property type="entry name" value="SODIUM/PROLINE SYMPORTER-RELATED"/>
    <property type="match status" value="1"/>
</dbReference>
<evidence type="ECO:0000256" key="4">
    <source>
        <dbReference type="ARBA" id="ARBA00022475"/>
    </source>
</evidence>
<evidence type="ECO:0000256" key="5">
    <source>
        <dbReference type="ARBA" id="ARBA00022692"/>
    </source>
</evidence>
<evidence type="ECO:0000256" key="10">
    <source>
        <dbReference type="SAM" id="Phobius"/>
    </source>
</evidence>
<proteinExistence type="inferred from homology"/>
<reference evidence="11" key="2">
    <citation type="submission" date="2021-04" db="EMBL/GenBank/DDBJ databases">
        <authorList>
            <person name="Gilroy R."/>
        </authorList>
    </citation>
    <scope>NUCLEOTIDE SEQUENCE</scope>
    <source>
        <strain evidence="11">CHK160-9182</strain>
    </source>
</reference>
<dbReference type="Proteomes" id="UP000823934">
    <property type="component" value="Unassembled WGS sequence"/>
</dbReference>
<feature type="transmembrane region" description="Helical" evidence="10">
    <location>
        <begin position="395"/>
        <end position="418"/>
    </location>
</feature>
<dbReference type="GO" id="GO:0006847">
    <property type="term" value="P:plasma membrane acetate transport"/>
    <property type="evidence" value="ECO:0007669"/>
    <property type="project" value="TreeGrafter"/>
</dbReference>
<evidence type="ECO:0000256" key="7">
    <source>
        <dbReference type="ARBA" id="ARBA00022989"/>
    </source>
</evidence>
<dbReference type="InterPro" id="IPR050277">
    <property type="entry name" value="Sodium:Solute_Symporter"/>
</dbReference>
<feature type="transmembrane region" description="Helical" evidence="10">
    <location>
        <begin position="338"/>
        <end position="358"/>
    </location>
</feature>
<feature type="transmembrane region" description="Helical" evidence="10">
    <location>
        <begin position="51"/>
        <end position="69"/>
    </location>
</feature>
<gene>
    <name evidence="11" type="ORF">H9889_02645</name>
</gene>
<dbReference type="InterPro" id="IPR038377">
    <property type="entry name" value="Na/Glc_symporter_sf"/>
</dbReference>
<dbReference type="Pfam" id="PF00474">
    <property type="entry name" value="SSF"/>
    <property type="match status" value="1"/>
</dbReference>
<dbReference type="GO" id="GO:0015293">
    <property type="term" value="F:symporter activity"/>
    <property type="evidence" value="ECO:0007669"/>
    <property type="project" value="UniProtKB-KW"/>
</dbReference>
<evidence type="ECO:0000256" key="3">
    <source>
        <dbReference type="ARBA" id="ARBA00022448"/>
    </source>
</evidence>
<dbReference type="PANTHER" id="PTHR48086:SF6">
    <property type="entry name" value="CATION_ACETATE SYMPORTER ACTP"/>
    <property type="match status" value="1"/>
</dbReference>
<comment type="similarity">
    <text evidence="2 9">Belongs to the sodium:solute symporter (SSF) (TC 2.A.21) family.</text>
</comment>
<organism evidence="11 12">
    <name type="scientific">Candidatus Ignatzschineria merdigallinarum</name>
    <dbReference type="NCBI Taxonomy" id="2838621"/>
    <lineage>
        <taxon>Bacteria</taxon>
        <taxon>Pseudomonadati</taxon>
        <taxon>Pseudomonadota</taxon>
        <taxon>Gammaproteobacteria</taxon>
        <taxon>Cardiobacteriales</taxon>
        <taxon>Ignatzschineriaceae</taxon>
        <taxon>Ignatzschineria</taxon>
    </lineage>
</organism>
<feature type="transmembrane region" description="Helical" evidence="10">
    <location>
        <begin position="161"/>
        <end position="183"/>
    </location>
</feature>